<name>A0A146MBZ6_LYGHE</name>
<dbReference type="Pfam" id="PF00004">
    <property type="entry name" value="AAA"/>
    <property type="match status" value="1"/>
</dbReference>
<dbReference type="SUPFAM" id="SSF52540">
    <property type="entry name" value="P-loop containing nucleoside triphosphate hydrolases"/>
    <property type="match status" value="1"/>
</dbReference>
<dbReference type="Pfam" id="PF23563">
    <property type="entry name" value="TRIP13_N"/>
    <property type="match status" value="1"/>
</dbReference>
<dbReference type="PANTHER" id="PTHR45991">
    <property type="entry name" value="PACHYTENE CHECKPOINT PROTEIN 2"/>
    <property type="match status" value="1"/>
</dbReference>
<comment type="similarity">
    <text evidence="1">Belongs to the AAA ATPase family. PCH2 subfamily.</text>
</comment>
<evidence type="ECO:0000259" key="6">
    <source>
        <dbReference type="SMART" id="SM00382"/>
    </source>
</evidence>
<keyword evidence="4" id="KW-0469">Meiosis</keyword>
<dbReference type="PANTHER" id="PTHR45991:SF1">
    <property type="entry name" value="PACHYTENE CHECKPOINT PROTEIN 2 HOMOLOG"/>
    <property type="match status" value="1"/>
</dbReference>
<dbReference type="InterPro" id="IPR003960">
    <property type="entry name" value="ATPase_AAA_CS"/>
</dbReference>
<protein>
    <submittedName>
        <fullName evidence="7">Pachytene checkpoint protein 2</fullName>
    </submittedName>
</protein>
<dbReference type="FunFam" id="3.40.50.300:FF:001494">
    <property type="entry name" value="Pachytene checkpoint component Pch2"/>
    <property type="match status" value="1"/>
</dbReference>
<accession>A0A146MBZ6</accession>
<feature type="domain" description="AAA+ ATPase" evidence="6">
    <location>
        <begin position="159"/>
        <end position="311"/>
    </location>
</feature>
<sequence>MSTQVNVEVFVKLESPLPTDGLRSEVKNELIGQSVLPGSVLNHFENQLLTEHVSSIRVCEIFVICEHNYYEITNKTALDKETSFNTFFTRLSEEVPQSESIGGDDDTLAANFLPLPARYLDGLWESLVYDSNIKQEILQYSKAMLHYSKSEVDPNIINCNRVLLLHGPPGTGKTSLCKAVAQKLSIRLNSSYSQALLIEINTHSLFSKYFSESGKLVSKMFGKIKEIACDPQTLLCVLIDEVESLTHSRSASSNGSEPSDAIRVVNAVLTHLDILKSYPNILTLTTSNVTNAIDIAFVDRADLRVFIPNPSPFGIYSILYSCLEELIKKGLVNSPCPPRITDKSELDSDENDSLSSQMAKLCRSCEGLSGRALRKLPLRVHSTMILPDVPADVEEFTKALTKAAEDMKKEMKSFESPSTTHTE</sequence>
<keyword evidence="3 5" id="KW-0067">ATP-binding</keyword>
<dbReference type="GO" id="GO:0005524">
    <property type="term" value="F:ATP binding"/>
    <property type="evidence" value="ECO:0007669"/>
    <property type="project" value="UniProtKB-KW"/>
</dbReference>
<dbReference type="InterPro" id="IPR044539">
    <property type="entry name" value="Pch2-like"/>
</dbReference>
<dbReference type="GO" id="GO:0005634">
    <property type="term" value="C:nucleus"/>
    <property type="evidence" value="ECO:0007669"/>
    <property type="project" value="TreeGrafter"/>
</dbReference>
<evidence type="ECO:0000313" key="7">
    <source>
        <dbReference type="EMBL" id="JAQ16080.1"/>
    </source>
</evidence>
<dbReference type="GO" id="GO:0051598">
    <property type="term" value="P:meiotic recombination checkpoint signaling"/>
    <property type="evidence" value="ECO:0007669"/>
    <property type="project" value="TreeGrafter"/>
</dbReference>
<dbReference type="GO" id="GO:0007131">
    <property type="term" value="P:reciprocal meiotic recombination"/>
    <property type="evidence" value="ECO:0007669"/>
    <property type="project" value="TreeGrafter"/>
</dbReference>
<gene>
    <name evidence="7" type="primary">trip13</name>
    <name evidence="7" type="ORF">g.21227</name>
</gene>
<dbReference type="GO" id="GO:0016887">
    <property type="term" value="F:ATP hydrolysis activity"/>
    <property type="evidence" value="ECO:0007669"/>
    <property type="project" value="InterPro"/>
</dbReference>
<dbReference type="InterPro" id="IPR003593">
    <property type="entry name" value="AAA+_ATPase"/>
</dbReference>
<organism evidence="7">
    <name type="scientific">Lygus hesperus</name>
    <name type="common">Western plant bug</name>
    <dbReference type="NCBI Taxonomy" id="30085"/>
    <lineage>
        <taxon>Eukaryota</taxon>
        <taxon>Metazoa</taxon>
        <taxon>Ecdysozoa</taxon>
        <taxon>Arthropoda</taxon>
        <taxon>Hexapoda</taxon>
        <taxon>Insecta</taxon>
        <taxon>Pterygota</taxon>
        <taxon>Neoptera</taxon>
        <taxon>Paraneoptera</taxon>
        <taxon>Hemiptera</taxon>
        <taxon>Heteroptera</taxon>
        <taxon>Panheteroptera</taxon>
        <taxon>Cimicomorpha</taxon>
        <taxon>Miridae</taxon>
        <taxon>Mirini</taxon>
        <taxon>Lygus</taxon>
    </lineage>
</organism>
<evidence type="ECO:0000256" key="3">
    <source>
        <dbReference type="ARBA" id="ARBA00022840"/>
    </source>
</evidence>
<dbReference type="InterPro" id="IPR058249">
    <property type="entry name" value="Pch2_C"/>
</dbReference>
<dbReference type="PROSITE" id="PS00674">
    <property type="entry name" value="AAA"/>
    <property type="match status" value="1"/>
</dbReference>
<dbReference type="EMBL" id="GDHC01002549">
    <property type="protein sequence ID" value="JAQ16080.1"/>
    <property type="molecule type" value="Transcribed_RNA"/>
</dbReference>
<dbReference type="Pfam" id="PF23242">
    <property type="entry name" value="AAA_lid_TRIP13_C"/>
    <property type="match status" value="1"/>
</dbReference>
<evidence type="ECO:0000256" key="5">
    <source>
        <dbReference type="RuleBase" id="RU003651"/>
    </source>
</evidence>
<keyword evidence="2 5" id="KW-0547">Nucleotide-binding</keyword>
<proteinExistence type="inferred from homology"/>
<dbReference type="GO" id="GO:0005694">
    <property type="term" value="C:chromosome"/>
    <property type="evidence" value="ECO:0007669"/>
    <property type="project" value="TreeGrafter"/>
</dbReference>
<dbReference type="InterPro" id="IPR027417">
    <property type="entry name" value="P-loop_NTPase"/>
</dbReference>
<evidence type="ECO:0000256" key="4">
    <source>
        <dbReference type="ARBA" id="ARBA00023254"/>
    </source>
</evidence>
<dbReference type="SMART" id="SM00382">
    <property type="entry name" value="AAA"/>
    <property type="match status" value="1"/>
</dbReference>
<dbReference type="InterPro" id="IPR003959">
    <property type="entry name" value="ATPase_AAA_core"/>
</dbReference>
<dbReference type="AlphaFoldDB" id="A0A146MBZ6"/>
<evidence type="ECO:0000256" key="2">
    <source>
        <dbReference type="ARBA" id="ARBA00022741"/>
    </source>
</evidence>
<evidence type="ECO:0000256" key="1">
    <source>
        <dbReference type="ARBA" id="ARBA00007271"/>
    </source>
</evidence>
<dbReference type="Gene3D" id="3.40.50.300">
    <property type="entry name" value="P-loop containing nucleotide triphosphate hydrolases"/>
    <property type="match status" value="1"/>
</dbReference>
<reference evidence="7" key="1">
    <citation type="journal article" date="2016" name="Gigascience">
        <title>De novo construction of an expanded transcriptome assembly for the western tarnished plant bug, Lygus hesperus.</title>
        <authorList>
            <person name="Tassone E.E."/>
            <person name="Geib S.M."/>
            <person name="Hall B."/>
            <person name="Fabrick J.A."/>
            <person name="Brent C.S."/>
            <person name="Hull J.J."/>
        </authorList>
    </citation>
    <scope>NUCLEOTIDE SEQUENCE</scope>
</reference>